<organism evidence="7 8">
    <name type="scientific">Cohnella yongneupensis</name>
    <dbReference type="NCBI Taxonomy" id="425006"/>
    <lineage>
        <taxon>Bacteria</taxon>
        <taxon>Bacillati</taxon>
        <taxon>Bacillota</taxon>
        <taxon>Bacilli</taxon>
        <taxon>Bacillales</taxon>
        <taxon>Paenibacillaceae</taxon>
        <taxon>Cohnella</taxon>
    </lineage>
</organism>
<evidence type="ECO:0000256" key="2">
    <source>
        <dbReference type="ARBA" id="ARBA00007511"/>
    </source>
</evidence>
<name>A0ABW0R8I7_9BACL</name>
<evidence type="ECO:0000313" key="8">
    <source>
        <dbReference type="Proteomes" id="UP001596108"/>
    </source>
</evidence>
<gene>
    <name evidence="7" type="ORF">ACFPQ4_22265</name>
</gene>
<evidence type="ECO:0000313" key="7">
    <source>
        <dbReference type="EMBL" id="MFC5532152.1"/>
    </source>
</evidence>
<dbReference type="InterPro" id="IPR005496">
    <property type="entry name" value="Integral_membrane_TerC"/>
</dbReference>
<comment type="subcellular location">
    <subcellularLocation>
        <location evidence="1">Membrane</location>
        <topology evidence="1">Multi-pass membrane protein</topology>
    </subcellularLocation>
</comment>
<dbReference type="Pfam" id="PF03741">
    <property type="entry name" value="TerC"/>
    <property type="match status" value="1"/>
</dbReference>
<reference evidence="8" key="1">
    <citation type="journal article" date="2019" name="Int. J. Syst. Evol. Microbiol.">
        <title>The Global Catalogue of Microorganisms (GCM) 10K type strain sequencing project: providing services to taxonomists for standard genome sequencing and annotation.</title>
        <authorList>
            <consortium name="The Broad Institute Genomics Platform"/>
            <consortium name="The Broad Institute Genome Sequencing Center for Infectious Disease"/>
            <person name="Wu L."/>
            <person name="Ma J."/>
        </authorList>
    </citation>
    <scope>NUCLEOTIDE SEQUENCE [LARGE SCALE GENOMIC DNA]</scope>
    <source>
        <strain evidence="8">CGMCC 1.18578</strain>
    </source>
</reference>
<dbReference type="PANTHER" id="PTHR30238:SF4">
    <property type="entry name" value="SLL1022 PROTEIN"/>
    <property type="match status" value="1"/>
</dbReference>
<feature type="transmembrane region" description="Helical" evidence="6">
    <location>
        <begin position="166"/>
        <end position="185"/>
    </location>
</feature>
<evidence type="ECO:0000256" key="6">
    <source>
        <dbReference type="SAM" id="Phobius"/>
    </source>
</evidence>
<protein>
    <submittedName>
        <fullName evidence="7">TerC family protein</fullName>
    </submittedName>
</protein>
<evidence type="ECO:0000256" key="1">
    <source>
        <dbReference type="ARBA" id="ARBA00004141"/>
    </source>
</evidence>
<dbReference type="RefSeq" id="WP_378114123.1">
    <property type="nucleotide sequence ID" value="NZ_JBHSNC010000057.1"/>
</dbReference>
<evidence type="ECO:0000256" key="5">
    <source>
        <dbReference type="ARBA" id="ARBA00023136"/>
    </source>
</evidence>
<feature type="transmembrane region" description="Helical" evidence="6">
    <location>
        <begin position="45"/>
        <end position="65"/>
    </location>
</feature>
<dbReference type="PANTHER" id="PTHR30238">
    <property type="entry name" value="MEMBRANE BOUND PREDICTED REDOX MODULATOR"/>
    <property type="match status" value="1"/>
</dbReference>
<dbReference type="InterPro" id="IPR022301">
    <property type="entry name" value="Integral_membrane_YjbE"/>
</dbReference>
<comment type="similarity">
    <text evidence="2">Belongs to the TerC family.</text>
</comment>
<feature type="transmembrane region" description="Helical" evidence="6">
    <location>
        <begin position="112"/>
        <end position="131"/>
    </location>
</feature>
<feature type="transmembrane region" description="Helical" evidence="6">
    <location>
        <begin position="200"/>
        <end position="222"/>
    </location>
</feature>
<comment type="caution">
    <text evidence="7">The sequence shown here is derived from an EMBL/GenBank/DDBJ whole genome shotgun (WGS) entry which is preliminary data.</text>
</comment>
<dbReference type="NCBIfam" id="TIGR03717">
    <property type="entry name" value="R_switched_YjbE"/>
    <property type="match status" value="1"/>
</dbReference>
<keyword evidence="8" id="KW-1185">Reference proteome</keyword>
<keyword evidence="4 6" id="KW-1133">Transmembrane helix</keyword>
<proteinExistence type="inferred from homology"/>
<accession>A0ABW0R8I7</accession>
<evidence type="ECO:0000256" key="4">
    <source>
        <dbReference type="ARBA" id="ARBA00022989"/>
    </source>
</evidence>
<evidence type="ECO:0000256" key="3">
    <source>
        <dbReference type="ARBA" id="ARBA00022692"/>
    </source>
</evidence>
<dbReference type="EMBL" id="JBHSNC010000057">
    <property type="protein sequence ID" value="MFC5532152.1"/>
    <property type="molecule type" value="Genomic_DNA"/>
</dbReference>
<keyword evidence="5 6" id="KW-0472">Membrane</keyword>
<sequence>MDLMSLEFWSALVAIVFFDLLLAGDNAIVIGMAARNLHKDHQKKAILWGTAGAIGIRVVATFLVLWGMLEIPFLIAVGGILLIWISYKMLVQENDHGEIKAGTTLWGAVRTIIIADAAMGLDNVMAIAGMAQGKHGSYVLVVLGLLISIPIVVWGSTLFIKIVEKFAWIIYIGSGILAFTAAKMITHEPQFKVAFEDRPVWTWTFISAITVIVILSGVWTNAVRARRAAQGRIAHEQPKASLNKPKQA</sequence>
<dbReference type="Proteomes" id="UP001596108">
    <property type="component" value="Unassembled WGS sequence"/>
</dbReference>
<feature type="transmembrane region" description="Helical" evidence="6">
    <location>
        <begin position="137"/>
        <end position="159"/>
    </location>
</feature>
<feature type="transmembrane region" description="Helical" evidence="6">
    <location>
        <begin position="71"/>
        <end position="91"/>
    </location>
</feature>
<keyword evidence="3 6" id="KW-0812">Transmembrane</keyword>
<feature type="transmembrane region" description="Helical" evidence="6">
    <location>
        <begin position="12"/>
        <end position="33"/>
    </location>
</feature>